<dbReference type="SUPFAM" id="SSF52210">
    <property type="entry name" value="Succinyl-CoA synthetase domains"/>
    <property type="match status" value="2"/>
</dbReference>
<dbReference type="GO" id="GO:0016874">
    <property type="term" value="F:ligase activity"/>
    <property type="evidence" value="ECO:0007669"/>
    <property type="project" value="UniProtKB-KW"/>
</dbReference>
<reference evidence="7 8" key="1">
    <citation type="submission" date="2019-11" db="EMBL/GenBank/DDBJ databases">
        <title>Pseudooceanicola pacifica sp. nov., isolated from deep-sea sediment of the Pacific Ocean.</title>
        <authorList>
            <person name="Lyu L."/>
        </authorList>
    </citation>
    <scope>NUCLEOTIDE SEQUENCE [LARGE SCALE GENOMIC DNA]</scope>
    <source>
        <strain evidence="7 8">216_PA32_1</strain>
    </source>
</reference>
<comment type="caution">
    <text evidence="7">The sequence shown here is derived from an EMBL/GenBank/DDBJ whole genome shotgun (WGS) entry which is preliminary data.</text>
</comment>
<dbReference type="InterPro" id="IPR013815">
    <property type="entry name" value="ATP_grasp_subdomain_1"/>
</dbReference>
<dbReference type="GO" id="GO:0006099">
    <property type="term" value="P:tricarboxylic acid cycle"/>
    <property type="evidence" value="ECO:0007669"/>
    <property type="project" value="UniProtKB-KW"/>
</dbReference>
<keyword evidence="3" id="KW-0547">Nucleotide-binding</keyword>
<keyword evidence="1" id="KW-0816">Tricarboxylic acid cycle</keyword>
<evidence type="ECO:0000256" key="5">
    <source>
        <dbReference type="ARBA" id="ARBA00060888"/>
    </source>
</evidence>
<dbReference type="Gene3D" id="3.40.50.261">
    <property type="entry name" value="Succinyl-CoA synthetase domains"/>
    <property type="match status" value="2"/>
</dbReference>
<gene>
    <name evidence="7" type="ORF">GLS40_06670</name>
</gene>
<dbReference type="AlphaFoldDB" id="A0A844WC62"/>
<dbReference type="PANTHER" id="PTHR43334">
    <property type="entry name" value="ACETATE--COA LIGASE [ADP-FORMING]"/>
    <property type="match status" value="1"/>
</dbReference>
<sequence length="705" mass="74257">MFEPYRFQDLTPLFNPKSIAVVGASEKEHSIGNHTMKNIVEHSRFAGTIYPVNPKQDMVMGHKAYPDMASLPEAVDVVIVVVPAQFVKSTIEQAGEKGCGFAVILTSGFSEADDWGRAEEAALVEISKRTGIRIYGPNCPGLVNLNIPLGMSFSPAYKDDLVPGSVALATQGGGLGRNMLQHNARGMGFSIWSSSGNECDLQVADFVHYMAGDPEVKVICILVEGFKDGPRFAAAAKRAAEMGKPVIGLKVGRSAYGAAAAQSHTASITGSAEVNSTVFAQLGVIEVDDLDEAMDVAMLFTRAIPRGDEKVAVFASSGGAASLCADNVGTAGLTLSDFAPETLARLGEVLPSYAAISNPIDTTSISISQPQAFLDAIIACANDPNTDIVLAPMPMDYGIYTARGAQSMLEAQKTTDTPIVPIWFSERTGEGYHTLAEGGLVPFRSLRNMGKAVRRWIDWGTWRSGFDMAWTPLIVDQGVAAPATGTRTLTEAEGKRELAASGVPVTAPEVATSAAEAGEIAARMGGALAMKIVSARITHKSDIGGVMLNVAPADAAAAFDTIMANAGQAVPDAPLDGVLLEPMARPGGVEAFVGVARDPVFGHVMTFGLGGIYVEMFKDVTRAMLPVSQAQAMEMIGRLKSAKLLTGYRGQPPRDLEALALLVARVSDHVVAHAERIEEMDINPVWVGAEGEGALALDAVIVVRA</sequence>
<protein>
    <submittedName>
        <fullName evidence="7">CoA-binding protein</fullName>
    </submittedName>
</protein>
<dbReference type="InterPro" id="IPR003781">
    <property type="entry name" value="CoA-bd"/>
</dbReference>
<keyword evidence="2" id="KW-0436">Ligase</keyword>
<evidence type="ECO:0000256" key="3">
    <source>
        <dbReference type="ARBA" id="ARBA00022741"/>
    </source>
</evidence>
<keyword evidence="4" id="KW-0067">ATP-binding</keyword>
<evidence type="ECO:0000256" key="2">
    <source>
        <dbReference type="ARBA" id="ARBA00022598"/>
    </source>
</evidence>
<keyword evidence="8" id="KW-1185">Reference proteome</keyword>
<dbReference type="SMART" id="SM00881">
    <property type="entry name" value="CoA_binding"/>
    <property type="match status" value="1"/>
</dbReference>
<name>A0A844WC62_9RHOB</name>
<dbReference type="Pfam" id="PF13549">
    <property type="entry name" value="ATP-grasp_5"/>
    <property type="match status" value="1"/>
</dbReference>
<dbReference type="Gene3D" id="3.30.1490.20">
    <property type="entry name" value="ATP-grasp fold, A domain"/>
    <property type="match status" value="1"/>
</dbReference>
<dbReference type="SUPFAM" id="SSF51735">
    <property type="entry name" value="NAD(P)-binding Rossmann-fold domains"/>
    <property type="match status" value="1"/>
</dbReference>
<dbReference type="Gene3D" id="3.40.50.720">
    <property type="entry name" value="NAD(P)-binding Rossmann-like Domain"/>
    <property type="match status" value="1"/>
</dbReference>
<dbReference type="Proteomes" id="UP000443843">
    <property type="component" value="Unassembled WGS sequence"/>
</dbReference>
<dbReference type="PANTHER" id="PTHR43334:SF1">
    <property type="entry name" value="3-HYDROXYPROPIONATE--COA LIGASE [ADP-FORMING]"/>
    <property type="match status" value="1"/>
</dbReference>
<dbReference type="InterPro" id="IPR051538">
    <property type="entry name" value="Acyl-CoA_Synth/Transferase"/>
</dbReference>
<dbReference type="InterPro" id="IPR032875">
    <property type="entry name" value="Succ_CoA_lig_flav_dom"/>
</dbReference>
<evidence type="ECO:0000259" key="6">
    <source>
        <dbReference type="SMART" id="SM00881"/>
    </source>
</evidence>
<evidence type="ECO:0000313" key="8">
    <source>
        <dbReference type="Proteomes" id="UP000443843"/>
    </source>
</evidence>
<accession>A0A844WC62</accession>
<dbReference type="Pfam" id="PF13607">
    <property type="entry name" value="Succ_CoA_lig"/>
    <property type="match status" value="1"/>
</dbReference>
<evidence type="ECO:0000313" key="7">
    <source>
        <dbReference type="EMBL" id="MWB77702.1"/>
    </source>
</evidence>
<dbReference type="InterPro" id="IPR036291">
    <property type="entry name" value="NAD(P)-bd_dom_sf"/>
</dbReference>
<comment type="similarity">
    <text evidence="5">In the N-terminal section; belongs to the acetate CoA ligase alpha subunit family.</text>
</comment>
<dbReference type="InterPro" id="IPR016102">
    <property type="entry name" value="Succinyl-CoA_synth-like"/>
</dbReference>
<dbReference type="FunFam" id="3.30.1490.20:FF:000020">
    <property type="entry name" value="Protein lysine acetyltransferase"/>
    <property type="match status" value="1"/>
</dbReference>
<feature type="domain" description="CoA-binding" evidence="6">
    <location>
        <begin position="13"/>
        <end position="109"/>
    </location>
</feature>
<dbReference type="Gene3D" id="3.30.470.20">
    <property type="entry name" value="ATP-grasp fold, B domain"/>
    <property type="match status" value="1"/>
</dbReference>
<dbReference type="GO" id="GO:0005524">
    <property type="term" value="F:ATP binding"/>
    <property type="evidence" value="ECO:0007669"/>
    <property type="project" value="UniProtKB-KW"/>
</dbReference>
<organism evidence="7 8">
    <name type="scientific">Pseudooceanicola pacificus</name>
    <dbReference type="NCBI Taxonomy" id="2676438"/>
    <lineage>
        <taxon>Bacteria</taxon>
        <taxon>Pseudomonadati</taxon>
        <taxon>Pseudomonadota</taxon>
        <taxon>Alphaproteobacteria</taxon>
        <taxon>Rhodobacterales</taxon>
        <taxon>Paracoccaceae</taxon>
        <taxon>Pseudooceanicola</taxon>
    </lineage>
</organism>
<evidence type="ECO:0000256" key="4">
    <source>
        <dbReference type="ARBA" id="ARBA00022840"/>
    </source>
</evidence>
<dbReference type="SUPFAM" id="SSF56059">
    <property type="entry name" value="Glutathione synthetase ATP-binding domain-like"/>
    <property type="match status" value="1"/>
</dbReference>
<evidence type="ECO:0000256" key="1">
    <source>
        <dbReference type="ARBA" id="ARBA00022532"/>
    </source>
</evidence>
<dbReference type="Pfam" id="PF13380">
    <property type="entry name" value="CoA_binding_2"/>
    <property type="match status" value="1"/>
</dbReference>
<proteinExistence type="inferred from homology"/>
<dbReference type="EMBL" id="WNXQ01000003">
    <property type="protein sequence ID" value="MWB77702.1"/>
    <property type="molecule type" value="Genomic_DNA"/>
</dbReference>